<evidence type="ECO:0000313" key="3">
    <source>
        <dbReference type="Proteomes" id="UP001216253"/>
    </source>
</evidence>
<dbReference type="InterPro" id="IPR036108">
    <property type="entry name" value="4pyrrol_syn_uPrphyn_synt_sf"/>
</dbReference>
<accession>A0ABT5WWG6</accession>
<proteinExistence type="predicted"/>
<name>A0ABT5WWG6_9SPHN</name>
<evidence type="ECO:0000313" key="2">
    <source>
        <dbReference type="EMBL" id="MDE8654249.1"/>
    </source>
</evidence>
<dbReference type="SUPFAM" id="SSF69618">
    <property type="entry name" value="HemD-like"/>
    <property type="match status" value="1"/>
</dbReference>
<dbReference type="EMBL" id="JARESE010000076">
    <property type="protein sequence ID" value="MDE8654249.1"/>
    <property type="molecule type" value="Genomic_DNA"/>
</dbReference>
<reference evidence="2 3" key="1">
    <citation type="submission" date="2023-03" db="EMBL/GenBank/DDBJ databases">
        <title>NovoSphingobium album sp. nov. isolated from polycyclic aromatic hydrocarbons- and heavy-metal polluted soil.</title>
        <authorList>
            <person name="Liu Z."/>
            <person name="Wang K."/>
        </authorList>
    </citation>
    <scope>NUCLEOTIDE SEQUENCE [LARGE SCALE GENOMIC DNA]</scope>
    <source>
        <strain evidence="2 3">H3SJ31-1</strain>
    </source>
</reference>
<dbReference type="CDD" id="cd06578">
    <property type="entry name" value="HemD"/>
    <property type="match status" value="1"/>
</dbReference>
<feature type="domain" description="Tetrapyrrole biosynthesis uroporphyrinogen III synthase" evidence="1">
    <location>
        <begin position="5"/>
        <end position="210"/>
    </location>
</feature>
<sequence>MTGRHVRSAGYSPLLEPALRIVPAAVAKPVAVPDALVFTSLHGVRVHRFFPSLASLPVFAVGDHTARFARLRGYRDVYSAAGNVHDPRKLIGQTMRPGSDILHLSAAQPAGDLLAILRTDGFAARRLCVYEAIEANPLDLEWVAGSLVEVDAILVHSPRAGRHIAGWLSQQRIGWNGNVVCISPAAAKPFHDLGYGRVTIAARPTEAALIDVLQDIRDDDCR</sequence>
<dbReference type="InterPro" id="IPR003754">
    <property type="entry name" value="4pyrrol_synth_uPrphyn_synth"/>
</dbReference>
<organism evidence="2 3">
    <name type="scientific">Novosphingobium album</name>
    <name type="common">ex Liu et al. 2023</name>
    <dbReference type="NCBI Taxonomy" id="3031130"/>
    <lineage>
        <taxon>Bacteria</taxon>
        <taxon>Pseudomonadati</taxon>
        <taxon>Pseudomonadota</taxon>
        <taxon>Alphaproteobacteria</taxon>
        <taxon>Sphingomonadales</taxon>
        <taxon>Sphingomonadaceae</taxon>
        <taxon>Novosphingobium</taxon>
    </lineage>
</organism>
<protein>
    <submittedName>
        <fullName evidence="2">Uroporphyrinogen-III synthase</fullName>
    </submittedName>
</protein>
<dbReference type="RefSeq" id="WP_275230410.1">
    <property type="nucleotide sequence ID" value="NZ_JARESE010000076.1"/>
</dbReference>
<comment type="caution">
    <text evidence="2">The sequence shown here is derived from an EMBL/GenBank/DDBJ whole genome shotgun (WGS) entry which is preliminary data.</text>
</comment>
<dbReference type="Pfam" id="PF02602">
    <property type="entry name" value="HEM4"/>
    <property type="match status" value="1"/>
</dbReference>
<dbReference type="Gene3D" id="3.40.50.10090">
    <property type="match status" value="2"/>
</dbReference>
<keyword evidence="3" id="KW-1185">Reference proteome</keyword>
<evidence type="ECO:0000259" key="1">
    <source>
        <dbReference type="Pfam" id="PF02602"/>
    </source>
</evidence>
<dbReference type="Proteomes" id="UP001216253">
    <property type="component" value="Unassembled WGS sequence"/>
</dbReference>
<gene>
    <name evidence="2" type="ORF">PYV00_21365</name>
</gene>